<evidence type="ECO:0000313" key="1">
    <source>
        <dbReference type="EMBL" id="KAH7933138.1"/>
    </source>
</evidence>
<protein>
    <submittedName>
        <fullName evidence="1">Uncharacterized protein</fullName>
    </submittedName>
</protein>
<organism evidence="1 2">
    <name type="scientific">Dermacentor silvarum</name>
    <name type="common">Tick</name>
    <dbReference type="NCBI Taxonomy" id="543639"/>
    <lineage>
        <taxon>Eukaryota</taxon>
        <taxon>Metazoa</taxon>
        <taxon>Ecdysozoa</taxon>
        <taxon>Arthropoda</taxon>
        <taxon>Chelicerata</taxon>
        <taxon>Arachnida</taxon>
        <taxon>Acari</taxon>
        <taxon>Parasitiformes</taxon>
        <taxon>Ixodida</taxon>
        <taxon>Ixodoidea</taxon>
        <taxon>Ixodidae</taxon>
        <taxon>Rhipicephalinae</taxon>
        <taxon>Dermacentor</taxon>
    </lineage>
</organism>
<sequence>MADTPAVLSPPGDGSPSAGASTRSDESVFSSDGDRVLRAVDLASCGAGPPAASADQVAEPGCAAAPSFVRSQVDAALNASFHRAVDLQKQITDILFDTNCKVTNDHRSLILGHLRELIQECADLRAVAARQCGRADELCDQLERTRATGAGVSHGVAPTTSPPASYAAVVRGGMPVRGATGAGGPSPGTVVPPGGAADSVIRRDHAHIMFLTPFVPTATAADDLSAAMKNNVDLVKERIGDISVRKTPRGLTILSDDKGSMDRLKAAIESNVVTNTTMSIRFAQKRKPHVKLTGVDPDVPAVNLIAQLNARNPNLTVDPSTCSVRTSFKERSGNFTHVLEVDPPTFRSLMAHGRVAVGWTSAAVVEDVHVPTCTFCATYGHPRSACPVRQQADRAVCTRCAGDHLATQCTANMDHTRDATKLLVEHMTCGGFAFAFVSDPYTCADRIPNVPPSITIFHAPVRPRMILLARAPGFDLFPLYLSQLVVAVSCEGPGQSFILVATYAPPHRPLDPILDELAQCFSRFPSRDFILAGDFNGKHPLWGPASSDARGVQLVQFACANELHVLNSPDSPPTFGTPYASSWIDVSLASISLTRAGFAWSVSDYDTLSDHRYIEFSFSGMPGVRKKRLTNFARAQILDSLNRSVWFDRVIGCRFSSSMALELVLEQFYRIYDALHTRNLRAVKPHATSGNAWWTPQLAAERSRVRAMRRRLQRTRDHDLRDVFRAQYARSFACYKRNIRHAKDTFDKSLCQELTTRNLFGDSFKLAFAKLSPPTHLPPLFQTDGNLTSSFLSSAALLLRVHVGADDPAEDTEFHRRVRCVVDAPYPRTADDFSFTLTEVEHAVVLGNPRAAPGLDGLTATFIRNLFRLKPQFFLRIFNAAVTLGHFPSCWKAGRIIFITKPDRPLDQPSAYRPIVMNSLFGKILERLLNSRLYYFLCSRNLIHPRQFGFTHARSAPLAIYALRQRLFSLKTAKTPAVLISLDFTGAFDSVWHAAVLFFLRKHHCPANLYHMLREKIQSDSTQCSAHPGACVEQRAACSDCKLLQTQRFCPSDALEARDAAVDENGDEGDSRFNRLLPPDGIPLDEFIQIDSDDVTPQR</sequence>
<dbReference type="Proteomes" id="UP000821865">
    <property type="component" value="Chromosome 9"/>
</dbReference>
<comment type="caution">
    <text evidence="1">The sequence shown here is derived from an EMBL/GenBank/DDBJ whole genome shotgun (WGS) entry which is preliminary data.</text>
</comment>
<reference evidence="1" key="1">
    <citation type="submission" date="2020-05" db="EMBL/GenBank/DDBJ databases">
        <title>Large-scale comparative analyses of tick genomes elucidate their genetic diversity and vector capacities.</title>
        <authorList>
            <person name="Jia N."/>
            <person name="Wang J."/>
            <person name="Shi W."/>
            <person name="Du L."/>
            <person name="Sun Y."/>
            <person name="Zhan W."/>
            <person name="Jiang J."/>
            <person name="Wang Q."/>
            <person name="Zhang B."/>
            <person name="Ji P."/>
            <person name="Sakyi L.B."/>
            <person name="Cui X."/>
            <person name="Yuan T."/>
            <person name="Jiang B."/>
            <person name="Yang W."/>
            <person name="Lam T.T.-Y."/>
            <person name="Chang Q."/>
            <person name="Ding S."/>
            <person name="Wang X."/>
            <person name="Zhu J."/>
            <person name="Ruan X."/>
            <person name="Zhao L."/>
            <person name="Wei J."/>
            <person name="Que T."/>
            <person name="Du C."/>
            <person name="Cheng J."/>
            <person name="Dai P."/>
            <person name="Han X."/>
            <person name="Huang E."/>
            <person name="Gao Y."/>
            <person name="Liu J."/>
            <person name="Shao H."/>
            <person name="Ye R."/>
            <person name="Li L."/>
            <person name="Wei W."/>
            <person name="Wang X."/>
            <person name="Wang C."/>
            <person name="Yang T."/>
            <person name="Huo Q."/>
            <person name="Li W."/>
            <person name="Guo W."/>
            <person name="Chen H."/>
            <person name="Zhou L."/>
            <person name="Ni X."/>
            <person name="Tian J."/>
            <person name="Zhou Y."/>
            <person name="Sheng Y."/>
            <person name="Liu T."/>
            <person name="Pan Y."/>
            <person name="Xia L."/>
            <person name="Li J."/>
            <person name="Zhao F."/>
            <person name="Cao W."/>
        </authorList>
    </citation>
    <scope>NUCLEOTIDE SEQUENCE</scope>
    <source>
        <strain evidence="1">Dsil-2018</strain>
    </source>
</reference>
<dbReference type="EMBL" id="CM023478">
    <property type="protein sequence ID" value="KAH7933138.1"/>
    <property type="molecule type" value="Genomic_DNA"/>
</dbReference>
<name>A0ACB8C2T2_DERSI</name>
<proteinExistence type="predicted"/>
<gene>
    <name evidence="1" type="ORF">HPB49_009089</name>
</gene>
<accession>A0ACB8C2T2</accession>
<keyword evidence="2" id="KW-1185">Reference proteome</keyword>
<evidence type="ECO:0000313" key="2">
    <source>
        <dbReference type="Proteomes" id="UP000821865"/>
    </source>
</evidence>